<dbReference type="InterPro" id="IPR005263">
    <property type="entry name" value="DapA"/>
</dbReference>
<evidence type="ECO:0000256" key="3">
    <source>
        <dbReference type="ARBA" id="ARBA00007592"/>
    </source>
</evidence>
<dbReference type="PRINTS" id="PR00146">
    <property type="entry name" value="DHPICSNTHASE"/>
</dbReference>
<feature type="binding site" evidence="12 15">
    <location>
        <position position="80"/>
    </location>
    <ligand>
        <name>pyruvate</name>
        <dbReference type="ChEBI" id="CHEBI:15361"/>
    </ligand>
</feature>
<evidence type="ECO:0000256" key="14">
    <source>
        <dbReference type="PIRSR" id="PIRSR001365-1"/>
    </source>
</evidence>
<keyword evidence="10 12" id="KW-0704">Schiff base</keyword>
<feature type="site" description="Part of a proton relay during catalysis" evidence="12">
    <location>
        <position position="141"/>
    </location>
</feature>
<dbReference type="InterPro" id="IPR013785">
    <property type="entry name" value="Aldolase_TIM"/>
</dbReference>
<dbReference type="PIRSF" id="PIRSF001365">
    <property type="entry name" value="DHDPS"/>
    <property type="match status" value="1"/>
</dbReference>
<dbReference type="EMBL" id="FWDM01000017">
    <property type="protein sequence ID" value="SLM12236.1"/>
    <property type="molecule type" value="Genomic_DNA"/>
</dbReference>
<dbReference type="AlphaFoldDB" id="A0A3P3XHZ4"/>
<evidence type="ECO:0000256" key="11">
    <source>
        <dbReference type="ARBA" id="ARBA00047836"/>
    </source>
</evidence>
<protein>
    <recommendedName>
        <fullName evidence="4 12">4-hydroxy-tetrahydrodipicolinate synthase</fullName>
        <shortName evidence="12">HTPA synthase</shortName>
        <ecNumber evidence="4 12">4.3.3.7</ecNumber>
    </recommendedName>
</protein>
<evidence type="ECO:0000256" key="2">
    <source>
        <dbReference type="ARBA" id="ARBA00005120"/>
    </source>
</evidence>
<comment type="subunit">
    <text evidence="12">Homotetramer; dimer of dimers.</text>
</comment>
<evidence type="ECO:0000256" key="5">
    <source>
        <dbReference type="ARBA" id="ARBA00022490"/>
    </source>
</evidence>
<evidence type="ECO:0000256" key="6">
    <source>
        <dbReference type="ARBA" id="ARBA00022605"/>
    </source>
</evidence>
<dbReference type="EC" id="4.3.3.7" evidence="4 12"/>
<feature type="binding site" evidence="12 15">
    <location>
        <position position="238"/>
    </location>
    <ligand>
        <name>pyruvate</name>
        <dbReference type="ChEBI" id="CHEBI:15361"/>
    </ligand>
</feature>
<comment type="subcellular location">
    <subcellularLocation>
        <location evidence="12">Cytoplasm</location>
    </subcellularLocation>
</comment>
<dbReference type="InterPro" id="IPR002220">
    <property type="entry name" value="DapA-like"/>
</dbReference>
<evidence type="ECO:0000256" key="4">
    <source>
        <dbReference type="ARBA" id="ARBA00012086"/>
    </source>
</evidence>
<evidence type="ECO:0000256" key="13">
    <source>
        <dbReference type="PIRNR" id="PIRNR001365"/>
    </source>
</evidence>
<evidence type="ECO:0000256" key="1">
    <source>
        <dbReference type="ARBA" id="ARBA00003294"/>
    </source>
</evidence>
<name>A0A3P3XHZ4_9SPIR</name>
<keyword evidence="9 12" id="KW-0456">Lyase</keyword>
<sequence>MKQKIEGLGVAIATPFDDAFNVDYAGFERLLDFLCGRDFESAAGEYAEAAFRDEAARAKFQRFWQAESGGADFIVVLGSTGEGATVEPDERRELIRRAVKRILGIPIVVGTGSNSTKAAVRLTEEAVDLGADAVLVVVPYYNKPTPGGLNAHFEAVAKAARGKPVVVYNVPGRTGLNLVPAVLNQLWQISGVEAVKESSGNLAQIGEICRTLPQGKTVLSGDDGLALPAIAVGAEGLVSVAANILPRRYKALVDAARAGRRQEAKALHARLLPFTDALFLESNPIPLKAALKLTGLCGEAVRLPLAPAVQTTRERLASVLAALGARELA</sequence>
<dbReference type="PROSITE" id="PS00666">
    <property type="entry name" value="DHDPS_2"/>
    <property type="match status" value="1"/>
</dbReference>
<comment type="catalytic activity">
    <reaction evidence="11 12">
        <text>L-aspartate 4-semialdehyde + pyruvate = (2S,4S)-4-hydroxy-2,3,4,5-tetrahydrodipicolinate + H2O + H(+)</text>
        <dbReference type="Rhea" id="RHEA:34171"/>
        <dbReference type="ChEBI" id="CHEBI:15361"/>
        <dbReference type="ChEBI" id="CHEBI:15377"/>
        <dbReference type="ChEBI" id="CHEBI:15378"/>
        <dbReference type="ChEBI" id="CHEBI:67139"/>
        <dbReference type="ChEBI" id="CHEBI:537519"/>
        <dbReference type="EC" id="4.3.3.7"/>
    </reaction>
</comment>
<feature type="site" description="Part of a proton relay during catalysis" evidence="12">
    <location>
        <position position="79"/>
    </location>
</feature>
<keyword evidence="7 12" id="KW-0220">Diaminopimelate biosynthesis</keyword>
<keyword evidence="6 12" id="KW-0028">Amino-acid biosynthesis</keyword>
<dbReference type="SMART" id="SM01130">
    <property type="entry name" value="DHDPS"/>
    <property type="match status" value="1"/>
</dbReference>
<dbReference type="CDD" id="cd00950">
    <property type="entry name" value="DHDPS"/>
    <property type="match status" value="1"/>
</dbReference>
<proteinExistence type="inferred from homology"/>
<dbReference type="PANTHER" id="PTHR12128">
    <property type="entry name" value="DIHYDRODIPICOLINATE SYNTHASE"/>
    <property type="match status" value="1"/>
</dbReference>
<dbReference type="GO" id="GO:0005829">
    <property type="term" value="C:cytosol"/>
    <property type="evidence" value="ECO:0007669"/>
    <property type="project" value="TreeGrafter"/>
</dbReference>
<comment type="caution">
    <text evidence="12">Was originally thought to be a dihydrodipicolinate synthase (DHDPS), catalyzing the condensation of (S)-aspartate-beta-semialdehyde [(S)-ASA] and pyruvate to dihydrodipicolinate (DHDP). However, it was shown in E.coli that the product of the enzymatic reaction is not dihydrodipicolinate but in fact (4S)-4-hydroxy-2,3,4,5-tetrahydro-(2S)-dipicolinic acid (HTPA), and that the consecutive dehydration reaction leading to DHDP is not spontaneous but catalyzed by DapB.</text>
</comment>
<dbReference type="UniPathway" id="UPA00034">
    <property type="reaction ID" value="UER00017"/>
</dbReference>
<dbReference type="HAMAP" id="MF_00418">
    <property type="entry name" value="DapA"/>
    <property type="match status" value="1"/>
</dbReference>
<evidence type="ECO:0000256" key="15">
    <source>
        <dbReference type="PIRSR" id="PIRSR001365-2"/>
    </source>
</evidence>
<evidence type="ECO:0000313" key="16">
    <source>
        <dbReference type="EMBL" id="SLM12236.1"/>
    </source>
</evidence>
<organism evidence="16">
    <name type="scientific">uncultured spirochete</name>
    <dbReference type="NCBI Taxonomy" id="156406"/>
    <lineage>
        <taxon>Bacteria</taxon>
        <taxon>Pseudomonadati</taxon>
        <taxon>Spirochaetota</taxon>
        <taxon>Spirochaetia</taxon>
        <taxon>Spirochaetales</taxon>
        <taxon>environmental samples</taxon>
    </lineage>
</organism>
<feature type="active site" description="Proton donor/acceptor" evidence="12 14">
    <location>
        <position position="168"/>
    </location>
</feature>
<dbReference type="Pfam" id="PF00701">
    <property type="entry name" value="DHDPS"/>
    <property type="match status" value="1"/>
</dbReference>
<dbReference type="GO" id="GO:0008840">
    <property type="term" value="F:4-hydroxy-tetrahydrodipicolinate synthase activity"/>
    <property type="evidence" value="ECO:0007669"/>
    <property type="project" value="UniProtKB-UniRule"/>
</dbReference>
<comment type="function">
    <text evidence="1 12">Catalyzes the condensation of (S)-aspartate-beta-semialdehyde [(S)-ASA] and pyruvate to 4-hydroxy-tetrahydrodipicolinate (HTPA).</text>
</comment>
<evidence type="ECO:0000256" key="12">
    <source>
        <dbReference type="HAMAP-Rule" id="MF_00418"/>
    </source>
</evidence>
<dbReference type="NCBIfam" id="TIGR00674">
    <property type="entry name" value="dapA"/>
    <property type="match status" value="1"/>
</dbReference>
<dbReference type="SUPFAM" id="SSF51569">
    <property type="entry name" value="Aldolase"/>
    <property type="match status" value="1"/>
</dbReference>
<gene>
    <name evidence="12 16" type="primary">dapA</name>
    <name evidence="16" type="ORF">SPIROBIBN47_240015</name>
</gene>
<accession>A0A3P3XHZ4</accession>
<keyword evidence="8 12" id="KW-0457">Lysine biosynthesis</keyword>
<evidence type="ECO:0000256" key="9">
    <source>
        <dbReference type="ARBA" id="ARBA00023239"/>
    </source>
</evidence>
<feature type="active site" description="Schiff-base intermediate with substrate" evidence="12 14">
    <location>
        <position position="196"/>
    </location>
</feature>
<dbReference type="InterPro" id="IPR020625">
    <property type="entry name" value="Schiff_base-form_aldolases_AS"/>
</dbReference>
<keyword evidence="5 12" id="KW-0963">Cytoplasm</keyword>
<dbReference type="GO" id="GO:0009089">
    <property type="term" value="P:lysine biosynthetic process via diaminopimelate"/>
    <property type="evidence" value="ECO:0007669"/>
    <property type="project" value="UniProtKB-UniRule"/>
</dbReference>
<comment type="similarity">
    <text evidence="3 12 13">Belongs to the DapA family.</text>
</comment>
<dbReference type="GO" id="GO:0019877">
    <property type="term" value="P:diaminopimelate biosynthetic process"/>
    <property type="evidence" value="ECO:0007669"/>
    <property type="project" value="UniProtKB-UniRule"/>
</dbReference>
<dbReference type="PANTHER" id="PTHR12128:SF66">
    <property type="entry name" value="4-HYDROXY-2-OXOGLUTARATE ALDOLASE, MITOCHONDRIAL"/>
    <property type="match status" value="1"/>
</dbReference>
<evidence type="ECO:0000256" key="10">
    <source>
        <dbReference type="ARBA" id="ARBA00023270"/>
    </source>
</evidence>
<dbReference type="Gene3D" id="3.20.20.70">
    <property type="entry name" value="Aldolase class I"/>
    <property type="match status" value="1"/>
</dbReference>
<evidence type="ECO:0000256" key="7">
    <source>
        <dbReference type="ARBA" id="ARBA00022915"/>
    </source>
</evidence>
<reference evidence="16" key="1">
    <citation type="submission" date="2017-02" db="EMBL/GenBank/DDBJ databases">
        <authorList>
            <person name="Regsiter A."/>
            <person name="William W."/>
        </authorList>
    </citation>
    <scope>NUCLEOTIDE SEQUENCE</scope>
    <source>
        <strain evidence="16">Bib</strain>
    </source>
</reference>
<evidence type="ECO:0000256" key="8">
    <source>
        <dbReference type="ARBA" id="ARBA00023154"/>
    </source>
</evidence>
<comment type="pathway">
    <text evidence="2 12">Amino-acid biosynthesis; L-lysine biosynthesis via DAP pathway; (S)-tetrahydrodipicolinate from L-aspartate: step 3/4.</text>
</comment>